<dbReference type="EMBL" id="AP019514">
    <property type="protein sequence ID" value="BBI62362.1"/>
    <property type="molecule type" value="Genomic_DNA"/>
</dbReference>
<evidence type="ECO:0000313" key="1">
    <source>
        <dbReference type="EMBL" id="BBI62362.1"/>
    </source>
</evidence>
<dbReference type="KEGG" id="hsr:HSBAA_36680"/>
<name>A0A455U893_9GAMM</name>
<protein>
    <submittedName>
        <fullName evidence="1">Uncharacterized protein</fullName>
    </submittedName>
</protein>
<reference evidence="1 2" key="1">
    <citation type="journal article" date="2019" name="Microbiol. Resour. Announc.">
        <title>Complete Genome Sequence of Halomonas sulfidaeris Strain Esulfide1 Isolated from a Metal Sulfide Rock at a Depth of 2,200 Meters, Obtained Using Nanopore Sequencing.</title>
        <authorList>
            <person name="Saito M."/>
            <person name="Nishigata A."/>
            <person name="Galipon J."/>
            <person name="Arakawa K."/>
        </authorList>
    </citation>
    <scope>NUCLEOTIDE SEQUENCE [LARGE SCALE GENOMIC DNA]</scope>
    <source>
        <strain evidence="1 2">ATCC BAA-803</strain>
    </source>
</reference>
<proteinExistence type="predicted"/>
<sequence>MGSVACFRCHFFGSRLLHLALYAAVAITGEEGKSKDEDKAITLLIANVLTPNRQAQSLIDMIKSISLILY</sequence>
<gene>
    <name evidence="1" type="ORF">HSBAA_36680</name>
</gene>
<evidence type="ECO:0000313" key="2">
    <source>
        <dbReference type="Proteomes" id="UP000320231"/>
    </source>
</evidence>
<dbReference type="Proteomes" id="UP000320231">
    <property type="component" value="Chromosome"/>
</dbReference>
<dbReference type="AlphaFoldDB" id="A0A455U893"/>
<accession>A0A455U893</accession>
<organism evidence="1 2">
    <name type="scientific">Vreelandella sulfidaeris</name>
    <dbReference type="NCBI Taxonomy" id="115553"/>
    <lineage>
        <taxon>Bacteria</taxon>
        <taxon>Pseudomonadati</taxon>
        <taxon>Pseudomonadota</taxon>
        <taxon>Gammaproteobacteria</taxon>
        <taxon>Oceanospirillales</taxon>
        <taxon>Halomonadaceae</taxon>
        <taxon>Vreelandella</taxon>
    </lineage>
</organism>